<gene>
    <name evidence="7" type="primary">matK</name>
</gene>
<keyword evidence="4" id="KW-0507">mRNA processing</keyword>
<keyword evidence="5 7" id="KW-0934">Plastid</keyword>
<dbReference type="GO" id="GO:0006397">
    <property type="term" value="P:mRNA processing"/>
    <property type="evidence" value="ECO:0007669"/>
    <property type="project" value="UniProtKB-KW"/>
</dbReference>
<keyword evidence="3 5" id="KW-0150">Chloroplast</keyword>
<accession>A0A0A7D8F2</accession>
<dbReference type="InterPro" id="IPR002866">
    <property type="entry name" value="Maturase_MatK"/>
</dbReference>
<comment type="similarity">
    <text evidence="2">Belongs to the intron maturase 2 family. MatK subfamily.</text>
</comment>
<evidence type="ECO:0000313" key="7">
    <source>
        <dbReference type="EMBL" id="AII78719.1"/>
    </source>
</evidence>
<dbReference type="InterPro" id="IPR024942">
    <property type="entry name" value="Maturase_MatK_N"/>
</dbReference>
<evidence type="ECO:0000256" key="1">
    <source>
        <dbReference type="ARBA" id="ARBA00004229"/>
    </source>
</evidence>
<evidence type="ECO:0000256" key="4">
    <source>
        <dbReference type="ARBA" id="ARBA00022664"/>
    </source>
</evidence>
<dbReference type="AlphaFoldDB" id="A0A0A7D8F2"/>
<evidence type="ECO:0000256" key="3">
    <source>
        <dbReference type="ARBA" id="ARBA00022528"/>
    </source>
</evidence>
<proteinExistence type="inferred from homology"/>
<dbReference type="Pfam" id="PF01824">
    <property type="entry name" value="MatK_N"/>
    <property type="match status" value="1"/>
</dbReference>
<dbReference type="PANTHER" id="PTHR34811">
    <property type="entry name" value="MATURASE K"/>
    <property type="match status" value="1"/>
</dbReference>
<sequence length="96" mass="11863">MEKLKTYLEKDRYRQQHFLYPLLFQEYIYALAHDRGLNGLIFYESMEILGYDNKFSFVLAKRLITRMYQQTYLIIRLMILTKWNLLEHNILFSQMI</sequence>
<evidence type="ECO:0000256" key="5">
    <source>
        <dbReference type="RuleBase" id="RU004226"/>
    </source>
</evidence>
<protein>
    <submittedName>
        <fullName evidence="7">Maturase K</fullName>
    </submittedName>
</protein>
<comment type="subcellular location">
    <subcellularLocation>
        <location evidence="1">Plastid</location>
        <location evidence="1">Chloroplast</location>
    </subcellularLocation>
</comment>
<dbReference type="EMBL" id="KJ939690">
    <property type="protein sequence ID" value="AII78719.1"/>
    <property type="molecule type" value="Genomic_DNA"/>
</dbReference>
<evidence type="ECO:0000256" key="2">
    <source>
        <dbReference type="ARBA" id="ARBA00006621"/>
    </source>
</evidence>
<feature type="domain" description="Maturase MatK N-terminal" evidence="6">
    <location>
        <begin position="1"/>
        <end position="96"/>
    </location>
</feature>
<dbReference type="PANTHER" id="PTHR34811:SF1">
    <property type="entry name" value="MATURASE K"/>
    <property type="match status" value="1"/>
</dbReference>
<organism evidence="7">
    <name type="scientific">Scheuchzeria palustris</name>
    <dbReference type="NCBI Taxonomy" id="29653"/>
    <lineage>
        <taxon>Eukaryota</taxon>
        <taxon>Viridiplantae</taxon>
        <taxon>Streptophyta</taxon>
        <taxon>Embryophyta</taxon>
        <taxon>Tracheophyta</taxon>
        <taxon>Spermatophyta</taxon>
        <taxon>Magnoliopsida</taxon>
        <taxon>Liliopsida</taxon>
        <taxon>Scheuchzeriaceae</taxon>
        <taxon>Scheuchzeria</taxon>
    </lineage>
</organism>
<geneLocation type="chloroplast" evidence="7"/>
<comment type="function">
    <text evidence="5">Usually encoded in the trnK tRNA gene intron. Probably assists in splicing its own and other chloroplast group II introns.</text>
</comment>
<name>A0A0A7D8F2_9LILI</name>
<reference evidence="7" key="1">
    <citation type="journal article" date="2015" name="Mol. Phylogenet. Evol.">
        <title>A Phylogeny And Biogeographic Analysis For The Cape-Pondweed Family Aponogetonaceae (Alismatales).</title>
        <authorList>
            <person name="Chen L.Y."/>
            <person name="Grimm G.W."/>
            <person name="Wang Q.F."/>
            <person name="Renner S.S."/>
        </authorList>
    </citation>
    <scope>NUCLEOTIDE SEQUENCE</scope>
</reference>
<evidence type="ECO:0000259" key="6">
    <source>
        <dbReference type="Pfam" id="PF01824"/>
    </source>
</evidence>
<dbReference type="GO" id="GO:0009507">
    <property type="term" value="C:chloroplast"/>
    <property type="evidence" value="ECO:0007669"/>
    <property type="project" value="UniProtKB-SubCell"/>
</dbReference>